<evidence type="ECO:0000313" key="2">
    <source>
        <dbReference type="EMBL" id="GAA0669573.1"/>
    </source>
</evidence>
<gene>
    <name evidence="2" type="ORF">GCM10009020_14510</name>
</gene>
<evidence type="ECO:0000256" key="1">
    <source>
        <dbReference type="SAM" id="Phobius"/>
    </source>
</evidence>
<dbReference type="Proteomes" id="UP001500420">
    <property type="component" value="Unassembled WGS sequence"/>
</dbReference>
<proteinExistence type="predicted"/>
<sequence length="64" mass="7070">MIDSRGDMDVEGLLRIVLVLVILLLVLEVLGEVFGLLFGILEFLQPLILLAVAALLVLWLADRL</sequence>
<evidence type="ECO:0000313" key="3">
    <source>
        <dbReference type="Proteomes" id="UP001500420"/>
    </source>
</evidence>
<keyword evidence="1" id="KW-0472">Membrane</keyword>
<accession>A0AAV3T9I9</accession>
<dbReference type="RefSeq" id="WP_343773275.1">
    <property type="nucleotide sequence ID" value="NZ_BAAADV010000001.1"/>
</dbReference>
<keyword evidence="1" id="KW-0812">Transmembrane</keyword>
<dbReference type="Pfam" id="PF24431">
    <property type="entry name" value="DUF7554"/>
    <property type="match status" value="1"/>
</dbReference>
<feature type="transmembrane region" description="Helical" evidence="1">
    <location>
        <begin position="12"/>
        <end position="37"/>
    </location>
</feature>
<protein>
    <submittedName>
        <fullName evidence="2">Uncharacterized protein</fullName>
    </submittedName>
</protein>
<dbReference type="EMBL" id="BAAADV010000001">
    <property type="protein sequence ID" value="GAA0669573.1"/>
    <property type="molecule type" value="Genomic_DNA"/>
</dbReference>
<comment type="caution">
    <text evidence="2">The sequence shown here is derived from an EMBL/GenBank/DDBJ whole genome shotgun (WGS) entry which is preliminary data.</text>
</comment>
<keyword evidence="1" id="KW-1133">Transmembrane helix</keyword>
<dbReference type="AlphaFoldDB" id="A0AAV3T9I9"/>
<feature type="transmembrane region" description="Helical" evidence="1">
    <location>
        <begin position="43"/>
        <end position="61"/>
    </location>
</feature>
<dbReference type="InterPro" id="IPR055976">
    <property type="entry name" value="DUF7554"/>
</dbReference>
<name>A0AAV3T9I9_9EURY</name>
<reference evidence="2 3" key="1">
    <citation type="journal article" date="2019" name="Int. J. Syst. Evol. Microbiol.">
        <title>The Global Catalogue of Microorganisms (GCM) 10K type strain sequencing project: providing services to taxonomists for standard genome sequencing and annotation.</title>
        <authorList>
            <consortium name="The Broad Institute Genomics Platform"/>
            <consortium name="The Broad Institute Genome Sequencing Center for Infectious Disease"/>
            <person name="Wu L."/>
            <person name="Ma J."/>
        </authorList>
    </citation>
    <scope>NUCLEOTIDE SEQUENCE [LARGE SCALE GENOMIC DNA]</scope>
    <source>
        <strain evidence="2 3">JCM 16328</strain>
    </source>
</reference>
<organism evidence="2 3">
    <name type="scientific">Natronoarchaeum mannanilyticum</name>
    <dbReference type="NCBI Taxonomy" id="926360"/>
    <lineage>
        <taxon>Archaea</taxon>
        <taxon>Methanobacteriati</taxon>
        <taxon>Methanobacteriota</taxon>
        <taxon>Stenosarchaea group</taxon>
        <taxon>Halobacteria</taxon>
        <taxon>Halobacteriales</taxon>
        <taxon>Natronoarchaeaceae</taxon>
    </lineage>
</organism>
<keyword evidence="3" id="KW-1185">Reference proteome</keyword>